<dbReference type="PANTHER" id="PTHR12542">
    <property type="entry name" value="EXOCYST COMPLEX PROTEIN EXO70"/>
    <property type="match status" value="1"/>
</dbReference>
<evidence type="ECO:0000256" key="1">
    <source>
        <dbReference type="ARBA" id="ARBA00006756"/>
    </source>
</evidence>
<comment type="caution">
    <text evidence="5">The sequence shown here is derived from an EMBL/GenBank/DDBJ whole genome shotgun (WGS) entry which is preliminary data.</text>
</comment>
<sequence length="599" mass="67451">MGEPGRPTAEEGLAQQVRALREALERSEANTEGMVAALGSFRNRVSAIDAVVRPAQVADWAVAQVRMHALSMANVNIDRTIEVAEDILVQLDIARRAEATISKGPQEDIERYLEAMDQLKGIIRFFSSHANSKSCEGLLNHVNDLLTHAALMIEDEFRQLMGTYSKPIEPDCLFDCLPKLICTSNGAPEAVEEQPSNSSDLYQNPMLIPQKILPLLHDMAHQLVQNGNHQSCYTIYRDARVSALERSLRKLGVEELNKGDVQRMQWEHLKTKIGNWNQFMQIAVRILVLPKVKVLLAGERKNCDLVFDGIAFDKDQCFAELAGLSFMTLLSFGDAVAKSKMSPEKLSLLLDMYGVMHGLRSEVEVIFQGRFCCEMHEAAFNLTKSLAQTAQEALVDFVEAVEKDTENTIQDGNVHPLTIHVINCAKPLLGATESQITVVTRKILQALQNNLDRRFKLYKDSALGYIFLMNNIQYMIMFVCRSEAKDILGNDWIQMHRRIVQKNSTHYRRVAWKKILDTLSVPAASGTGPSASEFSDTGVSRTMIKERFRSFNNKFEEIHTTQSQWNIPDKELQADLRLAVAELVVPAYRSFVTRFGYAN</sequence>
<dbReference type="InterPro" id="IPR004140">
    <property type="entry name" value="Exo70"/>
</dbReference>
<comment type="similarity">
    <text evidence="1 3">Belongs to the EXO70 family.</text>
</comment>
<dbReference type="Gene3D" id="1.20.1280.170">
    <property type="entry name" value="Exocyst complex component Exo70"/>
    <property type="match status" value="1"/>
</dbReference>
<dbReference type="SUPFAM" id="SSF74788">
    <property type="entry name" value="Cullin repeat-like"/>
    <property type="match status" value="1"/>
</dbReference>
<keyword evidence="2 3" id="KW-0813">Transport</keyword>
<dbReference type="Proteomes" id="UP001054889">
    <property type="component" value="Unassembled WGS sequence"/>
</dbReference>
<dbReference type="AlphaFoldDB" id="A0AAV5DTH3"/>
<keyword evidence="3" id="KW-0268">Exocytosis</keyword>
<gene>
    <name evidence="5" type="primary">gb00471</name>
    <name evidence="5" type="ORF">PR202_gb00471</name>
</gene>
<dbReference type="EMBL" id="BQKI01000071">
    <property type="protein sequence ID" value="GJN13732.1"/>
    <property type="molecule type" value="Genomic_DNA"/>
</dbReference>
<organism evidence="5 6">
    <name type="scientific">Eleusine coracana subsp. coracana</name>
    <dbReference type="NCBI Taxonomy" id="191504"/>
    <lineage>
        <taxon>Eukaryota</taxon>
        <taxon>Viridiplantae</taxon>
        <taxon>Streptophyta</taxon>
        <taxon>Embryophyta</taxon>
        <taxon>Tracheophyta</taxon>
        <taxon>Spermatophyta</taxon>
        <taxon>Magnoliopsida</taxon>
        <taxon>Liliopsida</taxon>
        <taxon>Poales</taxon>
        <taxon>Poaceae</taxon>
        <taxon>PACMAD clade</taxon>
        <taxon>Chloridoideae</taxon>
        <taxon>Cynodonteae</taxon>
        <taxon>Eleusininae</taxon>
        <taxon>Eleusine</taxon>
    </lineage>
</organism>
<evidence type="ECO:0000259" key="4">
    <source>
        <dbReference type="Pfam" id="PF03081"/>
    </source>
</evidence>
<proteinExistence type="inferred from homology"/>
<feature type="domain" description="Exocyst complex subunit Exo70 C-terminal" evidence="4">
    <location>
        <begin position="433"/>
        <end position="596"/>
    </location>
</feature>
<evidence type="ECO:0000313" key="5">
    <source>
        <dbReference type="EMBL" id="GJN13732.1"/>
    </source>
</evidence>
<dbReference type="GO" id="GO:0015031">
    <property type="term" value="P:protein transport"/>
    <property type="evidence" value="ECO:0007669"/>
    <property type="project" value="UniProtKB-KW"/>
</dbReference>
<evidence type="ECO:0000256" key="2">
    <source>
        <dbReference type="ARBA" id="ARBA00022448"/>
    </source>
</evidence>
<dbReference type="InterPro" id="IPR016159">
    <property type="entry name" value="Cullin_repeat-like_dom_sf"/>
</dbReference>
<dbReference type="GO" id="GO:0006887">
    <property type="term" value="P:exocytosis"/>
    <property type="evidence" value="ECO:0007669"/>
    <property type="project" value="UniProtKB-KW"/>
</dbReference>
<evidence type="ECO:0000256" key="3">
    <source>
        <dbReference type="RuleBase" id="RU365026"/>
    </source>
</evidence>
<comment type="function">
    <text evidence="3">Component of the exocyst complex.</text>
</comment>
<protein>
    <recommendedName>
        <fullName evidence="3">Exocyst subunit Exo70 family protein</fullName>
    </recommendedName>
</protein>
<dbReference type="GO" id="GO:0005546">
    <property type="term" value="F:phosphatidylinositol-4,5-bisphosphate binding"/>
    <property type="evidence" value="ECO:0007669"/>
    <property type="project" value="InterPro"/>
</dbReference>
<dbReference type="PANTHER" id="PTHR12542:SF86">
    <property type="entry name" value="EXOCYST SUBUNIT EXO70 FAMILY PROTEIN"/>
    <property type="match status" value="1"/>
</dbReference>
<accession>A0AAV5DTH3</accession>
<keyword evidence="3" id="KW-0653">Protein transport</keyword>
<name>A0AAV5DTH3_ELECO</name>
<dbReference type="Pfam" id="PF20669">
    <property type="entry name" value="Exo70_N"/>
    <property type="match status" value="1"/>
</dbReference>
<reference evidence="5" key="1">
    <citation type="journal article" date="2018" name="DNA Res.">
        <title>Multiple hybrid de novo genome assembly of finger millet, an orphan allotetraploid crop.</title>
        <authorList>
            <person name="Hatakeyama M."/>
            <person name="Aluri S."/>
            <person name="Balachadran M.T."/>
            <person name="Sivarajan S.R."/>
            <person name="Patrignani A."/>
            <person name="Gruter S."/>
            <person name="Poveda L."/>
            <person name="Shimizu-Inatsugi R."/>
            <person name="Baeten J."/>
            <person name="Francoijs K.J."/>
            <person name="Nataraja K.N."/>
            <person name="Reddy Y.A.N."/>
            <person name="Phadnis S."/>
            <person name="Ravikumar R.L."/>
            <person name="Schlapbach R."/>
            <person name="Sreeman S.M."/>
            <person name="Shimizu K.K."/>
        </authorList>
    </citation>
    <scope>NUCLEOTIDE SEQUENCE</scope>
</reference>
<dbReference type="InterPro" id="IPR046364">
    <property type="entry name" value="Exo70_C"/>
</dbReference>
<dbReference type="GO" id="GO:0000145">
    <property type="term" value="C:exocyst"/>
    <property type="evidence" value="ECO:0007669"/>
    <property type="project" value="InterPro"/>
</dbReference>
<keyword evidence="6" id="KW-1185">Reference proteome</keyword>
<feature type="domain" description="Exocyst complex subunit Exo70 C-terminal" evidence="4">
    <location>
        <begin position="292"/>
        <end position="430"/>
    </location>
</feature>
<evidence type="ECO:0000313" key="6">
    <source>
        <dbReference type="Proteomes" id="UP001054889"/>
    </source>
</evidence>
<reference evidence="5" key="2">
    <citation type="submission" date="2021-12" db="EMBL/GenBank/DDBJ databases">
        <title>Resequencing data analysis of finger millet.</title>
        <authorList>
            <person name="Hatakeyama M."/>
            <person name="Aluri S."/>
            <person name="Balachadran M.T."/>
            <person name="Sivarajan S.R."/>
            <person name="Poveda L."/>
            <person name="Shimizu-Inatsugi R."/>
            <person name="Schlapbach R."/>
            <person name="Sreeman S.M."/>
            <person name="Shimizu K.K."/>
        </authorList>
    </citation>
    <scope>NUCLEOTIDE SEQUENCE</scope>
</reference>
<dbReference type="Pfam" id="PF03081">
    <property type="entry name" value="Exo70_C"/>
    <property type="match status" value="2"/>
</dbReference>